<comment type="caution">
    <text evidence="2">The sequence shown here is derived from an EMBL/GenBank/DDBJ whole genome shotgun (WGS) entry which is preliminary data.</text>
</comment>
<name>A0ABQ4C4V9_9ACTN</name>
<keyword evidence="1" id="KW-0812">Transmembrane</keyword>
<dbReference type="Proteomes" id="UP000624325">
    <property type="component" value="Unassembled WGS sequence"/>
</dbReference>
<protein>
    <recommendedName>
        <fullName evidence="4">ABC transmembrane type-1 domain-containing protein</fullName>
    </recommendedName>
</protein>
<keyword evidence="3" id="KW-1185">Reference proteome</keyword>
<feature type="transmembrane region" description="Helical" evidence="1">
    <location>
        <begin position="53"/>
        <end position="77"/>
    </location>
</feature>
<reference evidence="2 3" key="1">
    <citation type="submission" date="2021-01" db="EMBL/GenBank/DDBJ databases">
        <title>Whole genome shotgun sequence of Asanoa iriomotensis NBRC 100142.</title>
        <authorList>
            <person name="Komaki H."/>
            <person name="Tamura T."/>
        </authorList>
    </citation>
    <scope>NUCLEOTIDE SEQUENCE [LARGE SCALE GENOMIC DNA]</scope>
    <source>
        <strain evidence="2 3">NBRC 100142</strain>
    </source>
</reference>
<gene>
    <name evidence="2" type="ORF">Air01nite_39020</name>
</gene>
<organism evidence="2 3">
    <name type="scientific">Asanoa iriomotensis</name>
    <dbReference type="NCBI Taxonomy" id="234613"/>
    <lineage>
        <taxon>Bacteria</taxon>
        <taxon>Bacillati</taxon>
        <taxon>Actinomycetota</taxon>
        <taxon>Actinomycetes</taxon>
        <taxon>Micromonosporales</taxon>
        <taxon>Micromonosporaceae</taxon>
        <taxon>Asanoa</taxon>
    </lineage>
</organism>
<sequence length="107" mass="11095">MHPAVGHTAIVSFVSLAVTAPVFVIAGFEVGWIPALEILVGDRGPSAAGAYHITVPLALLGYAIVPVIVGSIVATALKRALEKALVRPEVATAQIRALIKQPPESPR</sequence>
<accession>A0ABQ4C4V9</accession>
<evidence type="ECO:0000313" key="2">
    <source>
        <dbReference type="EMBL" id="GIF57807.1"/>
    </source>
</evidence>
<proteinExistence type="predicted"/>
<evidence type="ECO:0000313" key="3">
    <source>
        <dbReference type="Proteomes" id="UP000624325"/>
    </source>
</evidence>
<keyword evidence="1" id="KW-0472">Membrane</keyword>
<keyword evidence="1" id="KW-1133">Transmembrane helix</keyword>
<dbReference type="EMBL" id="BONC01000026">
    <property type="protein sequence ID" value="GIF57807.1"/>
    <property type="molecule type" value="Genomic_DNA"/>
</dbReference>
<evidence type="ECO:0000256" key="1">
    <source>
        <dbReference type="SAM" id="Phobius"/>
    </source>
</evidence>
<feature type="transmembrane region" description="Helical" evidence="1">
    <location>
        <begin position="9"/>
        <end position="33"/>
    </location>
</feature>
<evidence type="ECO:0008006" key="4">
    <source>
        <dbReference type="Google" id="ProtNLM"/>
    </source>
</evidence>